<keyword evidence="6 9" id="KW-0472">Membrane</keyword>
<protein>
    <submittedName>
        <fullName evidence="10">Transporter</fullName>
    </submittedName>
</protein>
<evidence type="ECO:0000256" key="7">
    <source>
        <dbReference type="ARBA" id="ARBA00038032"/>
    </source>
</evidence>
<dbReference type="FunFam" id="1.10.3730.20:FF:000001">
    <property type="entry name" value="Quaternary ammonium compound resistance transporter SugE"/>
    <property type="match status" value="1"/>
</dbReference>
<evidence type="ECO:0000256" key="1">
    <source>
        <dbReference type="ARBA" id="ARBA00004651"/>
    </source>
</evidence>
<keyword evidence="4 8" id="KW-0812">Transmembrane</keyword>
<dbReference type="PATRIC" id="fig|1612624.7.peg.2900"/>
<evidence type="ECO:0000256" key="6">
    <source>
        <dbReference type="ARBA" id="ARBA00023136"/>
    </source>
</evidence>
<gene>
    <name evidence="10" type="ORF">ADU59_25915</name>
</gene>
<evidence type="ECO:0000256" key="5">
    <source>
        <dbReference type="ARBA" id="ARBA00022989"/>
    </source>
</evidence>
<name>A0A1C7NYA9_9HYPH</name>
<dbReference type="GO" id="GO:0031460">
    <property type="term" value="P:glycine betaine transport"/>
    <property type="evidence" value="ECO:0007669"/>
    <property type="project" value="TreeGrafter"/>
</dbReference>
<comment type="subcellular location">
    <subcellularLocation>
        <location evidence="1 8">Cell membrane</location>
        <topology evidence="1 8">Multi-pass membrane protein</topology>
    </subcellularLocation>
</comment>
<keyword evidence="11" id="KW-1185">Reference proteome</keyword>
<evidence type="ECO:0000256" key="8">
    <source>
        <dbReference type="RuleBase" id="RU003942"/>
    </source>
</evidence>
<evidence type="ECO:0000256" key="2">
    <source>
        <dbReference type="ARBA" id="ARBA00022448"/>
    </source>
</evidence>
<proteinExistence type="inferred from homology"/>
<dbReference type="EMBL" id="LGLV01000019">
    <property type="protein sequence ID" value="OBZ92494.1"/>
    <property type="molecule type" value="Genomic_DNA"/>
</dbReference>
<dbReference type="GO" id="GO:0005886">
    <property type="term" value="C:plasma membrane"/>
    <property type="evidence" value="ECO:0007669"/>
    <property type="project" value="UniProtKB-SubCell"/>
</dbReference>
<dbReference type="GO" id="GO:1990961">
    <property type="term" value="P:xenobiotic detoxification by transmembrane export across the plasma membrane"/>
    <property type="evidence" value="ECO:0007669"/>
    <property type="project" value="UniProtKB-ARBA"/>
</dbReference>
<keyword evidence="2" id="KW-0813">Transport</keyword>
<dbReference type="Proteomes" id="UP000093111">
    <property type="component" value="Unassembled WGS sequence"/>
</dbReference>
<evidence type="ECO:0000313" key="10">
    <source>
        <dbReference type="EMBL" id="OBZ92494.1"/>
    </source>
</evidence>
<dbReference type="OrthoDB" id="9808638at2"/>
<evidence type="ECO:0000256" key="3">
    <source>
        <dbReference type="ARBA" id="ARBA00022475"/>
    </source>
</evidence>
<dbReference type="AlphaFoldDB" id="A0A1C7NYA9"/>
<dbReference type="InterPro" id="IPR045324">
    <property type="entry name" value="Small_multidrug_res"/>
</dbReference>
<dbReference type="InterPro" id="IPR037185">
    <property type="entry name" value="EmrE-like"/>
</dbReference>
<dbReference type="PANTHER" id="PTHR30561">
    <property type="entry name" value="SMR FAMILY PROTON-DEPENDENT DRUG EFFLUX TRANSPORTER SUGE"/>
    <property type="match status" value="1"/>
</dbReference>
<evidence type="ECO:0000313" key="11">
    <source>
        <dbReference type="Proteomes" id="UP000093111"/>
    </source>
</evidence>
<organism evidence="10 11">
    <name type="scientific">Pararhizobium polonicum</name>
    <dbReference type="NCBI Taxonomy" id="1612624"/>
    <lineage>
        <taxon>Bacteria</taxon>
        <taxon>Pseudomonadati</taxon>
        <taxon>Pseudomonadota</taxon>
        <taxon>Alphaproteobacteria</taxon>
        <taxon>Hyphomicrobiales</taxon>
        <taxon>Rhizobiaceae</taxon>
        <taxon>Rhizobium/Agrobacterium group</taxon>
        <taxon>Pararhizobium</taxon>
    </lineage>
</organism>
<reference evidence="10 11" key="1">
    <citation type="journal article" date="2016" name="Syst. Appl. Microbiol.">
        <title>Pararhizobium polonicum sp. nov. isolated from tumors on stone fruit rootstocks.</title>
        <authorList>
            <person name="Pulawska J."/>
            <person name="Kuzmanovic N."/>
            <person name="Willems A."/>
            <person name="Pothier J.F."/>
        </authorList>
    </citation>
    <scope>NUCLEOTIDE SEQUENCE [LARGE SCALE GENOMIC DNA]</scope>
    <source>
        <strain evidence="10 11">F5.1</strain>
    </source>
</reference>
<dbReference type="SUPFAM" id="SSF103481">
    <property type="entry name" value="Multidrug resistance efflux transporter EmrE"/>
    <property type="match status" value="1"/>
</dbReference>
<comment type="caution">
    <text evidence="10">The sequence shown here is derived from an EMBL/GenBank/DDBJ whole genome shotgun (WGS) entry which is preliminary data.</text>
</comment>
<sequence length="113" mass="12266">MNPAMLYAMLVLAIIFEVLGTSAMQVAQHFTRLVPTVIMVVCYAIAFYFLSYTLRVIPVGIAYAIWSGLGIVLISLVGYFGFGQKLDFAALLGLGLIIAGVVVLNLFSKSTFH</sequence>
<feature type="transmembrane region" description="Helical" evidence="9">
    <location>
        <begin position="88"/>
        <end position="107"/>
    </location>
</feature>
<dbReference type="STRING" id="1612624.ADU59_25915"/>
<comment type="similarity">
    <text evidence="7 8">Belongs to the drug/metabolite transporter (DMT) superfamily. Small multidrug resistance (SMR) (TC 2.A.7.1) family.</text>
</comment>
<dbReference type="GO" id="GO:0015199">
    <property type="term" value="F:amino-acid betaine transmembrane transporter activity"/>
    <property type="evidence" value="ECO:0007669"/>
    <property type="project" value="TreeGrafter"/>
</dbReference>
<dbReference type="GO" id="GO:0015220">
    <property type="term" value="F:choline transmembrane transporter activity"/>
    <property type="evidence" value="ECO:0007669"/>
    <property type="project" value="TreeGrafter"/>
</dbReference>
<evidence type="ECO:0000256" key="4">
    <source>
        <dbReference type="ARBA" id="ARBA00022692"/>
    </source>
</evidence>
<feature type="transmembrane region" description="Helical" evidence="9">
    <location>
        <begin position="61"/>
        <end position="82"/>
    </location>
</feature>
<dbReference type="InterPro" id="IPR000390">
    <property type="entry name" value="Small_drug/metabolite_transptr"/>
</dbReference>
<keyword evidence="5 9" id="KW-1133">Transmembrane helix</keyword>
<accession>A0A1C7NYA9</accession>
<dbReference type="Gene3D" id="1.10.3730.20">
    <property type="match status" value="1"/>
</dbReference>
<keyword evidence="3" id="KW-1003">Cell membrane</keyword>
<dbReference type="RefSeq" id="WP_068958076.1">
    <property type="nucleotide sequence ID" value="NZ_LGLV01000019.1"/>
</dbReference>
<feature type="transmembrane region" description="Helical" evidence="9">
    <location>
        <begin position="33"/>
        <end position="54"/>
    </location>
</feature>
<evidence type="ECO:0000256" key="9">
    <source>
        <dbReference type="SAM" id="Phobius"/>
    </source>
</evidence>
<dbReference type="GO" id="GO:0015297">
    <property type="term" value="F:antiporter activity"/>
    <property type="evidence" value="ECO:0007669"/>
    <property type="project" value="TreeGrafter"/>
</dbReference>
<dbReference type="Pfam" id="PF00893">
    <property type="entry name" value="Multi_Drug_Res"/>
    <property type="match status" value="1"/>
</dbReference>
<dbReference type="PANTHER" id="PTHR30561:SF1">
    <property type="entry name" value="MULTIDRUG TRANSPORTER EMRE"/>
    <property type="match status" value="1"/>
</dbReference>